<dbReference type="Proteomes" id="UP001283361">
    <property type="component" value="Unassembled WGS sequence"/>
</dbReference>
<gene>
    <name evidence="2" type="ORF">RRG08_009773</name>
</gene>
<reference evidence="2" key="1">
    <citation type="journal article" date="2023" name="G3 (Bethesda)">
        <title>A reference genome for the long-term kleptoplast-retaining sea slug Elysia crispata morphotype clarki.</title>
        <authorList>
            <person name="Eastman K.E."/>
            <person name="Pendleton A.L."/>
            <person name="Shaikh M.A."/>
            <person name="Suttiyut T."/>
            <person name="Ogas R."/>
            <person name="Tomko P."/>
            <person name="Gavelis G."/>
            <person name="Widhalm J.R."/>
            <person name="Wisecaver J.H."/>
        </authorList>
    </citation>
    <scope>NUCLEOTIDE SEQUENCE</scope>
    <source>
        <strain evidence="2">ECLA1</strain>
    </source>
</reference>
<sequence>MPEGTPEDMINCVRGGKTSVQELWQGDKSVVSQRLLCFYISSSLLIRSSIGYELHTMRPNAAKSKDTERKPETRNDLGDISQLHHRSSVETRT</sequence>
<name>A0AAE0ZRS5_9GAST</name>
<protein>
    <submittedName>
        <fullName evidence="2">Uncharacterized protein</fullName>
    </submittedName>
</protein>
<feature type="compositionally biased region" description="Basic and acidic residues" evidence="1">
    <location>
        <begin position="63"/>
        <end position="77"/>
    </location>
</feature>
<comment type="caution">
    <text evidence="2">The sequence shown here is derived from an EMBL/GenBank/DDBJ whole genome shotgun (WGS) entry which is preliminary data.</text>
</comment>
<evidence type="ECO:0000313" key="3">
    <source>
        <dbReference type="Proteomes" id="UP001283361"/>
    </source>
</evidence>
<feature type="region of interest" description="Disordered" evidence="1">
    <location>
        <begin position="56"/>
        <end position="93"/>
    </location>
</feature>
<keyword evidence="3" id="KW-1185">Reference proteome</keyword>
<proteinExistence type="predicted"/>
<dbReference type="EMBL" id="JAWDGP010003503">
    <property type="protein sequence ID" value="KAK3773826.1"/>
    <property type="molecule type" value="Genomic_DNA"/>
</dbReference>
<evidence type="ECO:0000313" key="2">
    <source>
        <dbReference type="EMBL" id="KAK3773826.1"/>
    </source>
</evidence>
<dbReference type="AlphaFoldDB" id="A0AAE0ZRS5"/>
<accession>A0AAE0ZRS5</accession>
<organism evidence="2 3">
    <name type="scientific">Elysia crispata</name>
    <name type="common">lettuce slug</name>
    <dbReference type="NCBI Taxonomy" id="231223"/>
    <lineage>
        <taxon>Eukaryota</taxon>
        <taxon>Metazoa</taxon>
        <taxon>Spiralia</taxon>
        <taxon>Lophotrochozoa</taxon>
        <taxon>Mollusca</taxon>
        <taxon>Gastropoda</taxon>
        <taxon>Heterobranchia</taxon>
        <taxon>Euthyneura</taxon>
        <taxon>Panpulmonata</taxon>
        <taxon>Sacoglossa</taxon>
        <taxon>Placobranchoidea</taxon>
        <taxon>Plakobranchidae</taxon>
        <taxon>Elysia</taxon>
    </lineage>
</organism>
<evidence type="ECO:0000256" key="1">
    <source>
        <dbReference type="SAM" id="MobiDB-lite"/>
    </source>
</evidence>